<dbReference type="AlphaFoldDB" id="U2LBK2"/>
<dbReference type="RefSeq" id="WP_021583821.1">
    <property type="nucleotide sequence ID" value="NZ_AWET01000024.1"/>
</dbReference>
<comment type="caution">
    <text evidence="1">The sequence shown here is derived from an EMBL/GenBank/DDBJ whole genome shotgun (WGS) entry which is preliminary data.</text>
</comment>
<keyword evidence="2" id="KW-1185">Reference proteome</keyword>
<accession>U2LBK2</accession>
<protein>
    <submittedName>
        <fullName evidence="1">Uncharacterized protein</fullName>
    </submittedName>
</protein>
<reference evidence="1 2" key="1">
    <citation type="submission" date="2013-08" db="EMBL/GenBank/DDBJ databases">
        <authorList>
            <person name="Durkin A.S."/>
            <person name="Haft D.R."/>
            <person name="McCorrison J."/>
            <person name="Torralba M."/>
            <person name="Gillis M."/>
            <person name="Haft D.H."/>
            <person name="Methe B."/>
            <person name="Sutton G."/>
            <person name="Nelson K.E."/>
        </authorList>
    </citation>
    <scope>NUCLEOTIDE SEQUENCE [LARGE SCALE GENOMIC DNA]</scope>
    <source>
        <strain evidence="1 2">F0068</strain>
    </source>
</reference>
<gene>
    <name evidence="1" type="ORF">HMPREF1218_1475</name>
</gene>
<organism evidence="1 2">
    <name type="scientific">Hoylesella pleuritidis F0068</name>
    <dbReference type="NCBI Taxonomy" id="1081904"/>
    <lineage>
        <taxon>Bacteria</taxon>
        <taxon>Pseudomonadati</taxon>
        <taxon>Bacteroidota</taxon>
        <taxon>Bacteroidia</taxon>
        <taxon>Bacteroidales</taxon>
        <taxon>Prevotellaceae</taxon>
        <taxon>Hoylesella</taxon>
    </lineage>
</organism>
<dbReference type="PATRIC" id="fig|1081904.3.peg.1128"/>
<sequence length="64" mass="7312">MKLKKRKKQYVRPTAGIIPICVECKAAPPITMSGNHIPAYDDGELNAKQFDFDDEEWDFNTDNP</sequence>
<evidence type="ECO:0000313" key="2">
    <source>
        <dbReference type="Proteomes" id="UP000016600"/>
    </source>
</evidence>
<evidence type="ECO:0000313" key="1">
    <source>
        <dbReference type="EMBL" id="ERK01691.1"/>
    </source>
</evidence>
<dbReference type="Proteomes" id="UP000016600">
    <property type="component" value="Unassembled WGS sequence"/>
</dbReference>
<dbReference type="EMBL" id="AWET01000024">
    <property type="protein sequence ID" value="ERK01691.1"/>
    <property type="molecule type" value="Genomic_DNA"/>
</dbReference>
<proteinExistence type="predicted"/>
<name>U2LBK2_9BACT</name>